<sequence>MCTAFLSFSLYSFCLSSLYFSLLFSHCSLSLSHSFSFISFLPLSFYSLFFLSHAFCLFLSFLPLLLFLSLSPFLPLSFSLIFFLSIFSNFSLSIFSIAFSFLSLHSSGFLSLSLPHSLHPLSLSLSLSLTLPLSFLAILSPRFLYTVSDSLCFFLYLFISLLDYFLLLPTNSSFPLNILSPHHRHFSFHFCQLNSKSKGESGIRSMSLVFITFLNSILILTLNQSRICKHLYKFPFNQIRR</sequence>
<dbReference type="EMBL" id="CAHIKZ030002501">
    <property type="protein sequence ID" value="CAE1287930.1"/>
    <property type="molecule type" value="Genomic_DNA"/>
</dbReference>
<feature type="transmembrane region" description="Helical" evidence="1">
    <location>
        <begin position="121"/>
        <end position="139"/>
    </location>
</feature>
<feature type="transmembrane region" description="Helical" evidence="1">
    <location>
        <begin position="203"/>
        <end position="223"/>
    </location>
</feature>
<keyword evidence="3" id="KW-1185">Reference proteome</keyword>
<evidence type="ECO:0000313" key="3">
    <source>
        <dbReference type="Proteomes" id="UP000597762"/>
    </source>
</evidence>
<feature type="transmembrane region" description="Helical" evidence="1">
    <location>
        <begin position="44"/>
        <end position="68"/>
    </location>
</feature>
<gene>
    <name evidence="2" type="ORF">SPHA_46833</name>
</gene>
<proteinExistence type="predicted"/>
<evidence type="ECO:0000313" key="2">
    <source>
        <dbReference type="EMBL" id="CAE1287930.1"/>
    </source>
</evidence>
<organism evidence="2 3">
    <name type="scientific">Acanthosepion pharaonis</name>
    <name type="common">Pharaoh cuttlefish</name>
    <name type="synonym">Sepia pharaonis</name>
    <dbReference type="NCBI Taxonomy" id="158019"/>
    <lineage>
        <taxon>Eukaryota</taxon>
        <taxon>Metazoa</taxon>
        <taxon>Spiralia</taxon>
        <taxon>Lophotrochozoa</taxon>
        <taxon>Mollusca</taxon>
        <taxon>Cephalopoda</taxon>
        <taxon>Coleoidea</taxon>
        <taxon>Decapodiformes</taxon>
        <taxon>Sepiida</taxon>
        <taxon>Sepiina</taxon>
        <taxon>Sepiidae</taxon>
        <taxon>Acanthosepion</taxon>
    </lineage>
</organism>
<keyword evidence="1" id="KW-1133">Transmembrane helix</keyword>
<accession>A0A812D3S0</accession>
<protein>
    <submittedName>
        <fullName evidence="2">Uncharacterized protein</fullName>
    </submittedName>
</protein>
<keyword evidence="1" id="KW-0812">Transmembrane</keyword>
<keyword evidence="1" id="KW-0472">Membrane</keyword>
<dbReference type="Proteomes" id="UP000597762">
    <property type="component" value="Unassembled WGS sequence"/>
</dbReference>
<feature type="transmembrane region" description="Helical" evidence="1">
    <location>
        <begin position="80"/>
        <end position="101"/>
    </location>
</feature>
<dbReference type="AlphaFoldDB" id="A0A812D3S0"/>
<evidence type="ECO:0000256" key="1">
    <source>
        <dbReference type="SAM" id="Phobius"/>
    </source>
</evidence>
<comment type="caution">
    <text evidence="2">The sequence shown here is derived from an EMBL/GenBank/DDBJ whole genome shotgun (WGS) entry which is preliminary data.</text>
</comment>
<name>A0A812D3S0_ACAPH</name>
<reference evidence="2" key="1">
    <citation type="submission" date="2021-01" db="EMBL/GenBank/DDBJ databases">
        <authorList>
            <person name="Li R."/>
            <person name="Bekaert M."/>
        </authorList>
    </citation>
    <scope>NUCLEOTIDE SEQUENCE</scope>
    <source>
        <strain evidence="2">Farmed</strain>
    </source>
</reference>
<feature type="transmembrane region" description="Helical" evidence="1">
    <location>
        <begin position="151"/>
        <end position="168"/>
    </location>
</feature>